<dbReference type="Gene3D" id="3.40.30.10">
    <property type="entry name" value="Glutaredoxin"/>
    <property type="match status" value="1"/>
</dbReference>
<protein>
    <submittedName>
        <fullName evidence="6">Thioredoxin 1</fullName>
    </submittedName>
</protein>
<keyword evidence="3" id="KW-1015">Disulfide bond</keyword>
<evidence type="ECO:0000256" key="4">
    <source>
        <dbReference type="ARBA" id="ARBA00023284"/>
    </source>
</evidence>
<proteinExistence type="predicted"/>
<dbReference type="InterPro" id="IPR017937">
    <property type="entry name" value="Thioredoxin_CS"/>
</dbReference>
<dbReference type="PANTHER" id="PTHR45663:SF11">
    <property type="entry name" value="GEO12009P1"/>
    <property type="match status" value="1"/>
</dbReference>
<name>A0A645C2A0_9ZZZZ</name>
<dbReference type="PROSITE" id="PS51352">
    <property type="entry name" value="THIOREDOXIN_2"/>
    <property type="match status" value="1"/>
</dbReference>
<dbReference type="InterPro" id="IPR013766">
    <property type="entry name" value="Thioredoxin_domain"/>
</dbReference>
<comment type="caution">
    <text evidence="6">The sequence shown here is derived from an EMBL/GenBank/DDBJ whole genome shotgun (WGS) entry which is preliminary data.</text>
</comment>
<dbReference type="GO" id="GO:0045454">
    <property type="term" value="P:cell redox homeostasis"/>
    <property type="evidence" value="ECO:0007669"/>
    <property type="project" value="TreeGrafter"/>
</dbReference>
<dbReference type="GO" id="GO:0005829">
    <property type="term" value="C:cytosol"/>
    <property type="evidence" value="ECO:0007669"/>
    <property type="project" value="TreeGrafter"/>
</dbReference>
<dbReference type="PIRSF" id="PIRSF000077">
    <property type="entry name" value="Thioredoxin"/>
    <property type="match status" value="1"/>
</dbReference>
<sequence length="105" mass="11469">MAIAVNDANFNEIVINSDKPVLVDFWAPWCGPCRMIAPIVDELAVEYEGKAVIAKCDVDSSSDVPVKYGIRNIPTILFFKNGELKDKIVGSTTKANIIAKLNALM</sequence>
<feature type="domain" description="Thioredoxin" evidence="5">
    <location>
        <begin position="1"/>
        <end position="105"/>
    </location>
</feature>
<evidence type="ECO:0000256" key="2">
    <source>
        <dbReference type="ARBA" id="ARBA00022982"/>
    </source>
</evidence>
<dbReference type="NCBIfam" id="TIGR01068">
    <property type="entry name" value="thioredoxin"/>
    <property type="match status" value="1"/>
</dbReference>
<dbReference type="GO" id="GO:0015035">
    <property type="term" value="F:protein-disulfide reductase activity"/>
    <property type="evidence" value="ECO:0007669"/>
    <property type="project" value="InterPro"/>
</dbReference>
<dbReference type="AlphaFoldDB" id="A0A645C2A0"/>
<keyword evidence="4" id="KW-0676">Redox-active center</keyword>
<dbReference type="InterPro" id="IPR005746">
    <property type="entry name" value="Thioredoxin"/>
</dbReference>
<dbReference type="PROSITE" id="PS00194">
    <property type="entry name" value="THIOREDOXIN_1"/>
    <property type="match status" value="1"/>
</dbReference>
<keyword evidence="2" id="KW-0249">Electron transport</keyword>
<accession>A0A645C2A0</accession>
<evidence type="ECO:0000256" key="3">
    <source>
        <dbReference type="ARBA" id="ARBA00023157"/>
    </source>
</evidence>
<keyword evidence="1" id="KW-0813">Transport</keyword>
<dbReference type="CDD" id="cd02947">
    <property type="entry name" value="TRX_family"/>
    <property type="match status" value="1"/>
</dbReference>
<dbReference type="InterPro" id="IPR036249">
    <property type="entry name" value="Thioredoxin-like_sf"/>
</dbReference>
<dbReference type="SUPFAM" id="SSF52833">
    <property type="entry name" value="Thioredoxin-like"/>
    <property type="match status" value="1"/>
</dbReference>
<dbReference type="FunFam" id="3.40.30.10:FF:000001">
    <property type="entry name" value="Thioredoxin"/>
    <property type="match status" value="1"/>
</dbReference>
<evidence type="ECO:0000313" key="6">
    <source>
        <dbReference type="EMBL" id="MPM71347.1"/>
    </source>
</evidence>
<dbReference type="PRINTS" id="PR00421">
    <property type="entry name" value="THIOREDOXIN"/>
</dbReference>
<dbReference type="PANTHER" id="PTHR45663">
    <property type="entry name" value="GEO12009P1"/>
    <property type="match status" value="1"/>
</dbReference>
<organism evidence="6">
    <name type="scientific">bioreactor metagenome</name>
    <dbReference type="NCBI Taxonomy" id="1076179"/>
    <lineage>
        <taxon>unclassified sequences</taxon>
        <taxon>metagenomes</taxon>
        <taxon>ecological metagenomes</taxon>
    </lineage>
</organism>
<evidence type="ECO:0000256" key="1">
    <source>
        <dbReference type="ARBA" id="ARBA00022448"/>
    </source>
</evidence>
<reference evidence="6" key="1">
    <citation type="submission" date="2019-08" db="EMBL/GenBank/DDBJ databases">
        <authorList>
            <person name="Kucharzyk K."/>
            <person name="Murdoch R.W."/>
            <person name="Higgins S."/>
            <person name="Loffler F."/>
        </authorList>
    </citation>
    <scope>NUCLEOTIDE SEQUENCE</scope>
</reference>
<gene>
    <name evidence="6" type="primary">trxA_50</name>
    <name evidence="6" type="ORF">SDC9_118311</name>
</gene>
<dbReference type="Pfam" id="PF00085">
    <property type="entry name" value="Thioredoxin"/>
    <property type="match status" value="1"/>
</dbReference>
<dbReference type="EMBL" id="VSSQ01024057">
    <property type="protein sequence ID" value="MPM71347.1"/>
    <property type="molecule type" value="Genomic_DNA"/>
</dbReference>
<evidence type="ECO:0000259" key="5">
    <source>
        <dbReference type="PROSITE" id="PS51352"/>
    </source>
</evidence>